<evidence type="ECO:0000256" key="1">
    <source>
        <dbReference type="ARBA" id="ARBA00010592"/>
    </source>
</evidence>
<dbReference type="Gene3D" id="2.30.30.30">
    <property type="match status" value="1"/>
</dbReference>
<evidence type="ECO:0000256" key="2">
    <source>
        <dbReference type="ARBA" id="ARBA00022980"/>
    </source>
</evidence>
<evidence type="ECO:0000313" key="8">
    <source>
        <dbReference type="EMBL" id="KAH8019471.1"/>
    </source>
</evidence>
<sequence length="192" mass="21936">MKPSSLRIAKLRKRITPGTILIFLAGPHRGKRVVFLKQLKTGLLMVTSPYGINGCPLRRINQIYMIATSTKIDILSVKLPENLDDRFFNRPMSAKRRSRKDEGEIFDTKSQERTVSDEHRKVQKEVDKQVVEAMKKHSEKRALVYYLAASFLLRNRMYTAPPLVSRRQKRGLATEIETPEAAVHQSAEGAAF</sequence>
<dbReference type="CDD" id="cd13156">
    <property type="entry name" value="KOW_RPL6"/>
    <property type="match status" value="1"/>
</dbReference>
<name>A0A9J6DBJ9_RHIMP</name>
<dbReference type="GO" id="GO:0000027">
    <property type="term" value="P:ribosomal large subunit assembly"/>
    <property type="evidence" value="ECO:0007669"/>
    <property type="project" value="TreeGrafter"/>
</dbReference>
<keyword evidence="2" id="KW-0689">Ribosomal protein</keyword>
<dbReference type="AlphaFoldDB" id="A0A9J6DBJ9"/>
<protein>
    <recommendedName>
        <fullName evidence="4">Large ribosomal subunit protein eL6</fullName>
    </recommendedName>
    <alternativeName>
        <fullName evidence="5">60S ribosomal protein L6</fullName>
    </alternativeName>
</protein>
<proteinExistence type="inferred from homology"/>
<keyword evidence="9" id="KW-1185">Reference proteome</keyword>
<organism evidence="8 9">
    <name type="scientific">Rhipicephalus microplus</name>
    <name type="common">Cattle tick</name>
    <name type="synonym">Boophilus microplus</name>
    <dbReference type="NCBI Taxonomy" id="6941"/>
    <lineage>
        <taxon>Eukaryota</taxon>
        <taxon>Metazoa</taxon>
        <taxon>Ecdysozoa</taxon>
        <taxon>Arthropoda</taxon>
        <taxon>Chelicerata</taxon>
        <taxon>Arachnida</taxon>
        <taxon>Acari</taxon>
        <taxon>Parasitiformes</taxon>
        <taxon>Ixodida</taxon>
        <taxon>Ixodoidea</taxon>
        <taxon>Ixodidae</taxon>
        <taxon>Rhipicephalinae</taxon>
        <taxon>Rhipicephalus</taxon>
        <taxon>Boophilus</taxon>
    </lineage>
</organism>
<dbReference type="VEuPathDB" id="VectorBase:LOC119176914"/>
<dbReference type="GO" id="GO:0002181">
    <property type="term" value="P:cytoplasmic translation"/>
    <property type="evidence" value="ECO:0007669"/>
    <property type="project" value="TreeGrafter"/>
</dbReference>
<evidence type="ECO:0000256" key="5">
    <source>
        <dbReference type="ARBA" id="ARBA00035351"/>
    </source>
</evidence>
<gene>
    <name evidence="8" type="ORF">HPB51_019493</name>
</gene>
<evidence type="ECO:0000313" key="9">
    <source>
        <dbReference type="Proteomes" id="UP000821866"/>
    </source>
</evidence>
<feature type="region of interest" description="Disordered" evidence="7">
    <location>
        <begin position="93"/>
        <end position="121"/>
    </location>
</feature>
<dbReference type="PANTHER" id="PTHR10715:SF0">
    <property type="entry name" value="LARGE RIBOSOMAL SUBUNIT PROTEIN EL6"/>
    <property type="match status" value="1"/>
</dbReference>
<dbReference type="GO" id="GO:0022625">
    <property type="term" value="C:cytosolic large ribosomal subunit"/>
    <property type="evidence" value="ECO:0007669"/>
    <property type="project" value="TreeGrafter"/>
</dbReference>
<evidence type="ECO:0000256" key="4">
    <source>
        <dbReference type="ARBA" id="ARBA00035233"/>
    </source>
</evidence>
<evidence type="ECO:0000256" key="7">
    <source>
        <dbReference type="SAM" id="MobiDB-lite"/>
    </source>
</evidence>
<dbReference type="InterPro" id="IPR008991">
    <property type="entry name" value="Translation_prot_SH3-like_sf"/>
</dbReference>
<dbReference type="GO" id="GO:0003735">
    <property type="term" value="F:structural constituent of ribosome"/>
    <property type="evidence" value="ECO:0007669"/>
    <property type="project" value="InterPro"/>
</dbReference>
<comment type="subunit">
    <text evidence="6">Component of the large ribosomal subunit. May bind IPO9 with low affinity.</text>
</comment>
<dbReference type="Pfam" id="PF01159">
    <property type="entry name" value="Ribosomal_L6e"/>
    <property type="match status" value="1"/>
</dbReference>
<dbReference type="InterPro" id="IPR000915">
    <property type="entry name" value="60S_ribosomal_eL6"/>
</dbReference>
<dbReference type="Proteomes" id="UP000821866">
    <property type="component" value="Chromosome 8"/>
</dbReference>
<dbReference type="InterPro" id="IPR014722">
    <property type="entry name" value="Rib_uL2_dom2"/>
</dbReference>
<feature type="compositionally biased region" description="Basic and acidic residues" evidence="7">
    <location>
        <begin position="99"/>
        <end position="121"/>
    </location>
</feature>
<reference evidence="8" key="1">
    <citation type="journal article" date="2020" name="Cell">
        <title>Large-Scale Comparative Analyses of Tick Genomes Elucidate Their Genetic Diversity and Vector Capacities.</title>
        <authorList>
            <consortium name="Tick Genome and Microbiome Consortium (TIGMIC)"/>
            <person name="Jia N."/>
            <person name="Wang J."/>
            <person name="Shi W."/>
            <person name="Du L."/>
            <person name="Sun Y."/>
            <person name="Zhan W."/>
            <person name="Jiang J.F."/>
            <person name="Wang Q."/>
            <person name="Zhang B."/>
            <person name="Ji P."/>
            <person name="Bell-Sakyi L."/>
            <person name="Cui X.M."/>
            <person name="Yuan T.T."/>
            <person name="Jiang B.G."/>
            <person name="Yang W.F."/>
            <person name="Lam T.T."/>
            <person name="Chang Q.C."/>
            <person name="Ding S.J."/>
            <person name="Wang X.J."/>
            <person name="Zhu J.G."/>
            <person name="Ruan X.D."/>
            <person name="Zhao L."/>
            <person name="Wei J.T."/>
            <person name="Ye R.Z."/>
            <person name="Que T.C."/>
            <person name="Du C.H."/>
            <person name="Zhou Y.H."/>
            <person name="Cheng J.X."/>
            <person name="Dai P.F."/>
            <person name="Guo W.B."/>
            <person name="Han X.H."/>
            <person name="Huang E.J."/>
            <person name="Li L.F."/>
            <person name="Wei W."/>
            <person name="Gao Y.C."/>
            <person name="Liu J.Z."/>
            <person name="Shao H.Z."/>
            <person name="Wang X."/>
            <person name="Wang C.C."/>
            <person name="Yang T.C."/>
            <person name="Huo Q.B."/>
            <person name="Li W."/>
            <person name="Chen H.Y."/>
            <person name="Chen S.E."/>
            <person name="Zhou L.G."/>
            <person name="Ni X.B."/>
            <person name="Tian J.H."/>
            <person name="Sheng Y."/>
            <person name="Liu T."/>
            <person name="Pan Y.S."/>
            <person name="Xia L.Y."/>
            <person name="Li J."/>
            <person name="Zhao F."/>
            <person name="Cao W.C."/>
        </authorList>
    </citation>
    <scope>NUCLEOTIDE SEQUENCE</scope>
    <source>
        <strain evidence="8">Rmic-2018</strain>
    </source>
</reference>
<dbReference type="EMBL" id="JABSTU010000010">
    <property type="protein sequence ID" value="KAH8019471.1"/>
    <property type="molecule type" value="Genomic_DNA"/>
</dbReference>
<reference evidence="8" key="2">
    <citation type="submission" date="2021-09" db="EMBL/GenBank/DDBJ databases">
        <authorList>
            <person name="Jia N."/>
            <person name="Wang J."/>
            <person name="Shi W."/>
            <person name="Du L."/>
            <person name="Sun Y."/>
            <person name="Zhan W."/>
            <person name="Jiang J."/>
            <person name="Wang Q."/>
            <person name="Zhang B."/>
            <person name="Ji P."/>
            <person name="Sakyi L.B."/>
            <person name="Cui X."/>
            <person name="Yuan T."/>
            <person name="Jiang B."/>
            <person name="Yang W."/>
            <person name="Lam T.T.-Y."/>
            <person name="Chang Q."/>
            <person name="Ding S."/>
            <person name="Wang X."/>
            <person name="Zhu J."/>
            <person name="Ruan X."/>
            <person name="Zhao L."/>
            <person name="Wei J."/>
            <person name="Que T."/>
            <person name="Du C."/>
            <person name="Cheng J."/>
            <person name="Dai P."/>
            <person name="Han X."/>
            <person name="Huang E."/>
            <person name="Gao Y."/>
            <person name="Liu J."/>
            <person name="Shao H."/>
            <person name="Ye R."/>
            <person name="Li L."/>
            <person name="Wei W."/>
            <person name="Wang X."/>
            <person name="Wang C."/>
            <person name="Huo Q."/>
            <person name="Li W."/>
            <person name="Guo W."/>
            <person name="Chen H."/>
            <person name="Chen S."/>
            <person name="Zhou L."/>
            <person name="Zhou L."/>
            <person name="Ni X."/>
            <person name="Tian J."/>
            <person name="Zhou Y."/>
            <person name="Sheng Y."/>
            <person name="Liu T."/>
            <person name="Pan Y."/>
            <person name="Xia L."/>
            <person name="Li J."/>
            <person name="Zhao F."/>
            <person name="Cao W."/>
        </authorList>
    </citation>
    <scope>NUCLEOTIDE SEQUENCE</scope>
    <source>
        <strain evidence="8">Rmic-2018</strain>
        <tissue evidence="8">Larvae</tissue>
    </source>
</reference>
<evidence type="ECO:0000256" key="6">
    <source>
        <dbReference type="ARBA" id="ARBA00046388"/>
    </source>
</evidence>
<evidence type="ECO:0000256" key="3">
    <source>
        <dbReference type="ARBA" id="ARBA00023274"/>
    </source>
</evidence>
<dbReference type="SUPFAM" id="SSF50104">
    <property type="entry name" value="Translation proteins SH3-like domain"/>
    <property type="match status" value="1"/>
</dbReference>
<dbReference type="PANTHER" id="PTHR10715">
    <property type="entry name" value="60S RIBOSOMAL PROTEIN L6"/>
    <property type="match status" value="1"/>
</dbReference>
<accession>A0A9J6DBJ9</accession>
<dbReference type="InterPro" id="IPR041997">
    <property type="entry name" value="Ribosomal_eL6_KOW"/>
</dbReference>
<comment type="similarity">
    <text evidence="1">Belongs to the eukaryotic ribosomal protein eL6 family.</text>
</comment>
<comment type="caution">
    <text evidence="8">The sequence shown here is derived from an EMBL/GenBank/DDBJ whole genome shotgun (WGS) entry which is preliminary data.</text>
</comment>
<keyword evidence="3" id="KW-0687">Ribonucleoprotein</keyword>
<dbReference type="GO" id="GO:0003723">
    <property type="term" value="F:RNA binding"/>
    <property type="evidence" value="ECO:0007669"/>
    <property type="project" value="TreeGrafter"/>
</dbReference>
<dbReference type="FunFam" id="2.30.30.30:FF:000014">
    <property type="entry name" value="60S ribosomal protein L6"/>
    <property type="match status" value="1"/>
</dbReference>